<evidence type="ECO:0000259" key="3">
    <source>
        <dbReference type="PROSITE" id="PS51658"/>
    </source>
</evidence>
<comment type="similarity">
    <text evidence="1">Belongs to the bifunctional nuclease family.</text>
</comment>
<name>A0ABP0UCT9_9BRYO</name>
<dbReference type="Pfam" id="PF02577">
    <property type="entry name" value="BFN_dom"/>
    <property type="match status" value="1"/>
</dbReference>
<evidence type="ECO:0000256" key="1">
    <source>
        <dbReference type="ARBA" id="ARBA00009095"/>
    </source>
</evidence>
<dbReference type="InterPro" id="IPR003729">
    <property type="entry name" value="Bi_nuclease_dom"/>
</dbReference>
<evidence type="ECO:0000256" key="2">
    <source>
        <dbReference type="ARBA" id="ARBA00025428"/>
    </source>
</evidence>
<gene>
    <name evidence="4" type="ORF">CSSPTR1EN2_LOCUS14085</name>
</gene>
<dbReference type="PROSITE" id="PS51658">
    <property type="entry name" value="BFN"/>
    <property type="match status" value="1"/>
</dbReference>
<sequence length="360" mass="39889">METLHLLQPQSRLCKVLSSPLSIRAGAGGGGGLKLADHQHHPLRLKQGVLEWGSMKKQAQEERMAKGWGRGGGWVCRSYESSNGGGSSHVEDDSNSSGTMEYLEAQVMDAVSMVPLHGKLLMMLANGREQEVDHINPSKGRLLYKTSTPTIFLKVKDGSDLMLPIVVGEGAVSMLMKALHDEEHFGRPSCYHIMKEMLEALNYKAKMVRITERVVDTYYARILFGKKGAEQQQEEDDEEEALLSVDARPSDAINFAVRCKVPIFINKRIIRADAVRPVLAEEESGGRAVISKRFKLKGAATASFCSKEVASKGDSFAADEAAIVMSMLIAATEERYADAAHWRDELVKLRIIRKEKMRPF</sequence>
<accession>A0ABP0UCT9</accession>
<dbReference type="PANTHER" id="PTHR15160">
    <property type="entry name" value="VON HIPPEL-LINDAU PROTEIN"/>
    <property type="match status" value="1"/>
</dbReference>
<proteinExistence type="inferred from homology"/>
<organism evidence="4 5">
    <name type="scientific">Sphagnum troendelagicum</name>
    <dbReference type="NCBI Taxonomy" id="128251"/>
    <lineage>
        <taxon>Eukaryota</taxon>
        <taxon>Viridiplantae</taxon>
        <taxon>Streptophyta</taxon>
        <taxon>Embryophyta</taxon>
        <taxon>Bryophyta</taxon>
        <taxon>Sphagnophytina</taxon>
        <taxon>Sphagnopsida</taxon>
        <taxon>Sphagnales</taxon>
        <taxon>Sphagnaceae</taxon>
        <taxon>Sphagnum</taxon>
    </lineage>
</organism>
<dbReference type="Gene3D" id="3.10.690.10">
    <property type="entry name" value="Bifunctional nuclease domain"/>
    <property type="match status" value="1"/>
</dbReference>
<protein>
    <recommendedName>
        <fullName evidence="3">BFN domain-containing protein</fullName>
    </recommendedName>
</protein>
<dbReference type="PANTHER" id="PTHR15160:SF1">
    <property type="entry name" value="VON HIPPEL-LINDAU DISEASE TUMOR SUPPRESSOR"/>
    <property type="match status" value="1"/>
</dbReference>
<keyword evidence="5" id="KW-1185">Reference proteome</keyword>
<dbReference type="InterPro" id="IPR036104">
    <property type="entry name" value="BFN_sf"/>
</dbReference>
<evidence type="ECO:0000313" key="4">
    <source>
        <dbReference type="EMBL" id="CAK9218639.1"/>
    </source>
</evidence>
<evidence type="ECO:0000313" key="5">
    <source>
        <dbReference type="Proteomes" id="UP001497512"/>
    </source>
</evidence>
<dbReference type="SUPFAM" id="SSF103256">
    <property type="entry name" value="Hypothetical protein TM0160"/>
    <property type="match status" value="1"/>
</dbReference>
<comment type="function">
    <text evidence="2">Bifunctional nuclease with both RNase and DNase activities. Involved in basal defense response. Participates in abscisic acid-derived callose deposition following infection by a necrotrophic pathogen.</text>
</comment>
<dbReference type="EMBL" id="OZ019895">
    <property type="protein sequence ID" value="CAK9218639.1"/>
    <property type="molecule type" value="Genomic_DNA"/>
</dbReference>
<reference evidence="4" key="1">
    <citation type="submission" date="2024-02" db="EMBL/GenBank/DDBJ databases">
        <authorList>
            <consortium name="ELIXIR-Norway"/>
            <consortium name="Elixir Norway"/>
        </authorList>
    </citation>
    <scope>NUCLEOTIDE SEQUENCE</scope>
</reference>
<feature type="domain" description="BFN" evidence="3">
    <location>
        <begin position="127"/>
        <end position="277"/>
    </location>
</feature>
<dbReference type="Proteomes" id="UP001497512">
    <property type="component" value="Chromosome 3"/>
</dbReference>